<dbReference type="SUPFAM" id="SSF53448">
    <property type="entry name" value="Nucleotide-diphospho-sugar transferases"/>
    <property type="match status" value="1"/>
</dbReference>
<evidence type="ECO:0000313" key="3">
    <source>
        <dbReference type="Proteomes" id="UP000053512"/>
    </source>
</evidence>
<feature type="domain" description="Glycosyltransferase 2-like" evidence="1">
    <location>
        <begin position="82"/>
        <end position="175"/>
    </location>
</feature>
<gene>
    <name evidence="2" type="ORF">AVL61_07500</name>
</gene>
<evidence type="ECO:0000313" key="2">
    <source>
        <dbReference type="EMBL" id="KUG52178.1"/>
    </source>
</evidence>
<sequence length="366" mass="39383">MSCVSSAPTPLVDVIIPVHTTARPVDRAVGSVLAGGLPVGGRGGVHITVVCHNVRAALIRDRLPVQHRPLVELLECFDGTANPAAPRNLALERSRARYVSFVDSDDTLAPGALAAWTAIAERHGSAAVLPRLLRGGGGVLRTPVPRPFRRADLDPVKDRLAYRTTSLGLLRREVLAARGLRFQGQYATGEDLGLTARAWFGGGRIDLAPRRAYYVVHDDADGRITTGERPLAEDLAAFTDLLGGTWYAGLAAAQRTAIAVKVLRVQLLGAVHARAAQAWTGDDTETCRALLRLLDRVGGPALEVLPRADRDLLDLVVRPGATAEQVLEASARRRCFGRPGTLLPRDPRWALHREAPLRFMAASLLV</sequence>
<dbReference type="Proteomes" id="UP000053512">
    <property type="component" value="Unassembled WGS sequence"/>
</dbReference>
<dbReference type="Pfam" id="PF00535">
    <property type="entry name" value="Glycos_transf_2"/>
    <property type="match status" value="1"/>
</dbReference>
<organism evidence="2 3">
    <name type="scientific">Kocuria rosea subsp. polaris</name>
    <dbReference type="NCBI Taxonomy" id="136273"/>
    <lineage>
        <taxon>Bacteria</taxon>
        <taxon>Bacillati</taxon>
        <taxon>Actinomycetota</taxon>
        <taxon>Actinomycetes</taxon>
        <taxon>Micrococcales</taxon>
        <taxon>Micrococcaceae</taxon>
        <taxon>Kocuria</taxon>
    </lineage>
</organism>
<name>A0A0W8I3T5_KOCRO</name>
<proteinExistence type="predicted"/>
<dbReference type="InterPro" id="IPR001173">
    <property type="entry name" value="Glyco_trans_2-like"/>
</dbReference>
<dbReference type="CDD" id="cd00761">
    <property type="entry name" value="Glyco_tranf_GTA_type"/>
    <property type="match status" value="1"/>
</dbReference>
<comment type="caution">
    <text evidence="2">The sequence shown here is derived from an EMBL/GenBank/DDBJ whole genome shotgun (WGS) entry which is preliminary data.</text>
</comment>
<evidence type="ECO:0000259" key="1">
    <source>
        <dbReference type="Pfam" id="PF00535"/>
    </source>
</evidence>
<dbReference type="EMBL" id="LQBK01000040">
    <property type="protein sequence ID" value="KUG52178.1"/>
    <property type="molecule type" value="Genomic_DNA"/>
</dbReference>
<protein>
    <recommendedName>
        <fullName evidence="1">Glycosyltransferase 2-like domain-containing protein</fullName>
    </recommendedName>
</protein>
<accession>A0A0W8I3T5</accession>
<dbReference type="AlphaFoldDB" id="A0A0W8I3T5"/>
<dbReference type="Gene3D" id="3.90.550.10">
    <property type="entry name" value="Spore Coat Polysaccharide Biosynthesis Protein SpsA, Chain A"/>
    <property type="match status" value="1"/>
</dbReference>
<reference evidence="3" key="1">
    <citation type="submission" date="2015-12" db="EMBL/GenBank/DDBJ databases">
        <authorList>
            <person name="Nair G.R."/>
            <person name="Kaur G."/>
            <person name="Mayilraj S."/>
        </authorList>
    </citation>
    <scope>NUCLEOTIDE SEQUENCE [LARGE SCALE GENOMIC DNA]</scope>
    <source>
        <strain evidence="3">CD08_4</strain>
    </source>
</reference>
<dbReference type="InterPro" id="IPR029044">
    <property type="entry name" value="Nucleotide-diphossugar_trans"/>
</dbReference>